<evidence type="ECO:0000259" key="3">
    <source>
        <dbReference type="SMART" id="SM01307"/>
    </source>
</evidence>
<dbReference type="InterPro" id="IPR029451">
    <property type="entry name" value="RICTOR_M"/>
</dbReference>
<dbReference type="SMART" id="SM01303">
    <property type="entry name" value="RasGEF_N_2"/>
    <property type="match status" value="1"/>
</dbReference>
<feature type="compositionally biased region" description="Polar residues" evidence="2">
    <location>
        <begin position="7"/>
        <end position="21"/>
    </location>
</feature>
<dbReference type="GO" id="GO:0038203">
    <property type="term" value="P:TORC2 signaling"/>
    <property type="evidence" value="ECO:0007669"/>
    <property type="project" value="TreeGrafter"/>
</dbReference>
<feature type="compositionally biased region" description="Basic and acidic residues" evidence="2">
    <location>
        <begin position="24"/>
        <end position="33"/>
    </location>
</feature>
<dbReference type="Pfam" id="PF14668">
    <property type="entry name" value="RICTOR_V"/>
    <property type="match status" value="1"/>
</dbReference>
<organism evidence="6 7">
    <name type="scientific">Schizosaccharomyces osmophilus</name>
    <dbReference type="NCBI Taxonomy" id="2545709"/>
    <lineage>
        <taxon>Eukaryota</taxon>
        <taxon>Fungi</taxon>
        <taxon>Dikarya</taxon>
        <taxon>Ascomycota</taxon>
        <taxon>Taphrinomycotina</taxon>
        <taxon>Schizosaccharomycetes</taxon>
        <taxon>Schizosaccharomycetales</taxon>
        <taxon>Schizosaccharomycetaceae</taxon>
        <taxon>Schizosaccharomyces</taxon>
    </lineage>
</organism>
<gene>
    <name evidence="6" type="primary">ste20</name>
    <name evidence="6" type="ORF">SOMG_02627</name>
</gene>
<comment type="similarity">
    <text evidence="1">Belongs to the RICTOR family.</text>
</comment>
<feature type="domain" description="Rapamycin-insensitive companion of mTOR middle" evidence="3">
    <location>
        <begin position="681"/>
        <end position="904"/>
    </location>
</feature>
<dbReference type="InterPro" id="IPR011989">
    <property type="entry name" value="ARM-like"/>
</dbReference>
<dbReference type="GeneID" id="80876107"/>
<dbReference type="RefSeq" id="XP_056038492.1">
    <property type="nucleotide sequence ID" value="XM_056181418.1"/>
</dbReference>
<dbReference type="PANTHER" id="PTHR13298:SF11">
    <property type="entry name" value="RAPAMYCIN-INSENSITIVE COMPANION OF MTOR"/>
    <property type="match status" value="1"/>
</dbReference>
<sequence>MIPIRPESQQFGTNSKETSSMMDKLPDVVENYDEKTDQLKRKLDNERAAYQKTERLLNDFNSRFKHEPIERRASLKDNLESDLESCRRSIKGIKLSIESYQMDSQNETRESRMSAWNPSLFKAQSHPETHTKTQLGTSTRTDVALSKNECIDFSDRLDPIVTQFVAIDKAEGWDHKPLSVFPSPSNEAQSYSSKEVPSLILQDWTKIVQDACSRLSSTEIIHNANNICQYLHEHPEKDCLTKAYYMLPTLHFMLTLNIPDVSACVYRIIRNLFTDPSAFAVCQSLNLTWLLSKSIISIGLTYEAEKAQAFRLIRTLYAFSCTEEHERMLLGITNTLIAICEHSTDANRGIASETLIELMILKPQVLLRANGLRVLISSLVDGSISEDLAATSALALIYLLDNPETYRYLSLPYDIGILLSPFTSPSLYDLYSPSGGQPEQTSRAIRSSAKIISVLLNSWPGLLAFSTEDFQALRSLVDSLRVPTFTARNDIIDLFLLIFKVDCSTVHDTCMAAGKKHFPAKGQNIIEEIEASTLNLCDGSYRKFLALNHHFTALILFIFLELGLVESIVCVIRANDDQTLCKKATYLLGEVLRLSDQLLPIQLGAKIQSLPSLFNMASKFTAEDRFVATSVLQSIESLNRAKCQSEIVNRASNIHEVGLSGNTFRGQRQIEHVKLKMGLQIDDSHFRNMLAETNVLTTKNYQKWRWDTLAQIMEGPLLSHKRIDETLRTTKFIKRLLSFYKPFSDRFSSIKNTTANHKYINVGCLVFKTLLANPEGVKYLSESKLIKQIAEALSQLDEYSGQVANPIFSTKRLQTTLVHGYFSMLKVLSSQKEGHAILERWRIFTTLYHLAEIQNRDDLLICFLTNVDYRLEGHSRIIFSKALSTAQQSVRLQSTRHLLTLINSESGNDNLNHWAISLLIFQLYDPSLEVCQVAVKALDDVCAKNENLLAQVVQLQPSLAHLGEIGSPLLLRFLATTIGFHYLSEINFIEHELDNWFHHRNEAYVDLIEQNGFLTFISNMDIANTEITTNGDDILPLHFYGELVKSPEGCSVLESSGHFGDFMNILKEYDRNIDMLHIRRLKSALWAIGNIGKAETGAYFLEEHNSVPLIVKFAEESTIPTVRGTAFFVLGLISRTSRGVQILSNLHWYSLMSLMGTSQGVCIPVHACHVLSAPRKGAHHLNDRTFTYPQLSLDETLTNTERDVVKYISNLSNHVLANESARQLTKIRSKSPRVFLSKRLAKFCFGILDQYHYRVQILQFIYELFPHSALLASFETNELPSRISGLNSSAIS</sequence>
<evidence type="ECO:0000259" key="5">
    <source>
        <dbReference type="SMART" id="SM01310"/>
    </source>
</evidence>
<dbReference type="SMART" id="SM01310">
    <property type="entry name" value="RICTOR_V"/>
    <property type="match status" value="1"/>
</dbReference>
<dbReference type="InterPro" id="IPR029452">
    <property type="entry name" value="RICTOR_V"/>
</dbReference>
<dbReference type="GO" id="GO:0031932">
    <property type="term" value="C:TORC2 complex"/>
    <property type="evidence" value="ECO:0007669"/>
    <property type="project" value="InterPro"/>
</dbReference>
<evidence type="ECO:0000256" key="2">
    <source>
        <dbReference type="SAM" id="MobiDB-lite"/>
    </source>
</evidence>
<dbReference type="KEGG" id="som:SOMG_02627"/>
<evidence type="ECO:0000313" key="6">
    <source>
        <dbReference type="EMBL" id="WBW74249.1"/>
    </source>
</evidence>
<dbReference type="SMART" id="SM01308">
    <property type="entry name" value="RICTOR_N"/>
    <property type="match status" value="1"/>
</dbReference>
<proteinExistence type="inferred from homology"/>
<evidence type="ECO:0000256" key="1">
    <source>
        <dbReference type="ARBA" id="ARBA00008878"/>
    </source>
</evidence>
<dbReference type="InterPro" id="IPR029453">
    <property type="entry name" value="Rictor_IV"/>
</dbReference>
<dbReference type="Proteomes" id="UP001212411">
    <property type="component" value="Chromosome 2"/>
</dbReference>
<dbReference type="SMART" id="SM01307">
    <property type="entry name" value="RICTOR_M"/>
    <property type="match status" value="1"/>
</dbReference>
<dbReference type="SUPFAM" id="SSF48371">
    <property type="entry name" value="ARM repeat"/>
    <property type="match status" value="2"/>
</dbReference>
<protein>
    <submittedName>
        <fullName evidence="6">Rictor-like protein</fullName>
    </submittedName>
</protein>
<feature type="region of interest" description="Disordered" evidence="2">
    <location>
        <begin position="1"/>
        <end position="33"/>
    </location>
</feature>
<accession>A0AAE9WDH2</accession>
<dbReference type="Gene3D" id="1.25.10.10">
    <property type="entry name" value="Leucine-rich Repeat Variant"/>
    <property type="match status" value="1"/>
</dbReference>
<evidence type="ECO:0000259" key="4">
    <source>
        <dbReference type="SMART" id="SM01308"/>
    </source>
</evidence>
<dbReference type="InterPro" id="IPR028268">
    <property type="entry name" value="Pianissimo_fam"/>
</dbReference>
<dbReference type="Pfam" id="PF14664">
    <property type="entry name" value="RICTOR_N"/>
    <property type="match status" value="1"/>
</dbReference>
<dbReference type="EMBL" id="CP115612">
    <property type="protein sequence ID" value="WBW74249.1"/>
    <property type="molecule type" value="Genomic_DNA"/>
</dbReference>
<dbReference type="InterPro" id="IPR028267">
    <property type="entry name" value="Pianissimo_N"/>
</dbReference>
<evidence type="ECO:0000313" key="7">
    <source>
        <dbReference type="Proteomes" id="UP001212411"/>
    </source>
</evidence>
<dbReference type="Pfam" id="PF14663">
    <property type="entry name" value="RasGEF_N_2"/>
    <property type="match status" value="1"/>
</dbReference>
<name>A0AAE9WDH2_9SCHI</name>
<dbReference type="PANTHER" id="PTHR13298">
    <property type="entry name" value="CYTOSOLIC REGULATOR PIANISSIMO"/>
    <property type="match status" value="1"/>
</dbReference>
<reference evidence="6 7" key="1">
    <citation type="journal article" date="2023" name="G3 (Bethesda)">
        <title>A high-quality reference genome for the fission yeast Schizosaccharomyces osmophilus.</title>
        <authorList>
            <person name="Jia G.S."/>
            <person name="Zhang W.C."/>
            <person name="Liang Y."/>
            <person name="Liu X.H."/>
            <person name="Rhind N."/>
            <person name="Pidoux A."/>
            <person name="Brysch-Herzberg M."/>
            <person name="Du L.L."/>
        </authorList>
    </citation>
    <scope>NUCLEOTIDE SEQUENCE [LARGE SCALE GENOMIC DNA]</scope>
    <source>
        <strain evidence="6 7">CBS 15793</strain>
    </source>
</reference>
<feature type="domain" description="Rapamycin-insensitive companion of mTOR" evidence="5">
    <location>
        <begin position="1078"/>
        <end position="1150"/>
    </location>
</feature>
<keyword evidence="7" id="KW-1185">Reference proteome</keyword>
<dbReference type="Pfam" id="PF14666">
    <property type="entry name" value="RICTOR_M"/>
    <property type="match status" value="1"/>
</dbReference>
<dbReference type="InterPro" id="IPR016024">
    <property type="entry name" value="ARM-type_fold"/>
</dbReference>
<feature type="domain" description="Rapamycin-insensitive companion of mTOR N-terminal" evidence="4">
    <location>
        <begin position="221"/>
        <end position="600"/>
    </location>
</feature>